<dbReference type="Gene3D" id="3.40.109.10">
    <property type="entry name" value="NADH Oxidase"/>
    <property type="match status" value="2"/>
</dbReference>
<dbReference type="EMBL" id="MFKX01000029">
    <property type="protein sequence ID" value="OGG57349.1"/>
    <property type="molecule type" value="Genomic_DNA"/>
</dbReference>
<sequence length="353" mass="39421">MDAVIRKVIEAGICAPSGENSQPWRFRPEGMSIRLFDAPESDRSLYNFEGRGTLVAHGAAIENMVITGNAEGYVTEVQLFPDNNNPHCIALLRLTKQSKQMKGVELARYVPLRTTNRKPYRGDALKPDAVQAIEEAARAHASGATLTRVLDRPNMARLSHVGATNERIMLGNKELHEFFFTHLTWTSEEDGRKRRGFFIKTLELPAPVQVLFRLFAHWPVMAVLKRIGFPVLVGKGNAATYAASAELGIITIPSEEREDFIHAGRLFERIWLSAAAHNVSFQPLTGTIFMGFFTKHVNRGHFSKGERALIMEQLQALADTVGSKGVPALMYRLGYAEPPTARARRFDFDSFLV</sequence>
<name>A0A1F6D7E1_9BACT</name>
<evidence type="ECO:0008006" key="3">
    <source>
        <dbReference type="Google" id="ProtNLM"/>
    </source>
</evidence>
<proteinExistence type="predicted"/>
<organism evidence="1 2">
    <name type="scientific">Candidatus Kaiserbacteria bacterium RIFCSPHIGHO2_01_FULL_55_17</name>
    <dbReference type="NCBI Taxonomy" id="1798484"/>
    <lineage>
        <taxon>Bacteria</taxon>
        <taxon>Candidatus Kaiseribacteriota</taxon>
    </lineage>
</organism>
<dbReference type="SUPFAM" id="SSF55469">
    <property type="entry name" value="FMN-dependent nitroreductase-like"/>
    <property type="match status" value="1"/>
</dbReference>
<accession>A0A1F6D7E1</accession>
<dbReference type="AlphaFoldDB" id="A0A1F6D7E1"/>
<dbReference type="InterPro" id="IPR000415">
    <property type="entry name" value="Nitroreductase-like"/>
</dbReference>
<comment type="caution">
    <text evidence="1">The sequence shown here is derived from an EMBL/GenBank/DDBJ whole genome shotgun (WGS) entry which is preliminary data.</text>
</comment>
<dbReference type="Proteomes" id="UP000177958">
    <property type="component" value="Unassembled WGS sequence"/>
</dbReference>
<reference evidence="1 2" key="1">
    <citation type="journal article" date="2016" name="Nat. Commun.">
        <title>Thousands of microbial genomes shed light on interconnected biogeochemical processes in an aquifer system.</title>
        <authorList>
            <person name="Anantharaman K."/>
            <person name="Brown C.T."/>
            <person name="Hug L.A."/>
            <person name="Sharon I."/>
            <person name="Castelle C.J."/>
            <person name="Probst A.J."/>
            <person name="Thomas B.C."/>
            <person name="Singh A."/>
            <person name="Wilkins M.J."/>
            <person name="Karaoz U."/>
            <person name="Brodie E.L."/>
            <person name="Williams K.H."/>
            <person name="Hubbard S.S."/>
            <person name="Banfield J.F."/>
        </authorList>
    </citation>
    <scope>NUCLEOTIDE SEQUENCE [LARGE SCALE GENOMIC DNA]</scope>
</reference>
<evidence type="ECO:0000313" key="2">
    <source>
        <dbReference type="Proteomes" id="UP000177958"/>
    </source>
</evidence>
<evidence type="ECO:0000313" key="1">
    <source>
        <dbReference type="EMBL" id="OGG57349.1"/>
    </source>
</evidence>
<gene>
    <name evidence="1" type="ORF">A2853_02415</name>
</gene>
<protein>
    <recommendedName>
        <fullName evidence="3">Nitroreductase domain-containing protein</fullName>
    </recommendedName>
</protein>
<dbReference type="GO" id="GO:0016491">
    <property type="term" value="F:oxidoreductase activity"/>
    <property type="evidence" value="ECO:0007669"/>
    <property type="project" value="InterPro"/>
</dbReference>